<gene>
    <name evidence="2" type="ORF">H1P_730011</name>
</gene>
<dbReference type="RefSeq" id="WP_144867494.1">
    <property type="nucleotide sequence ID" value="NZ_LR213831.1"/>
</dbReference>
<protein>
    <submittedName>
        <fullName evidence="2">Uncharacterized protein</fullName>
    </submittedName>
</protein>
<dbReference type="AlphaFoldDB" id="A0A563W3P6"/>
<name>A0A563W3P6_9CYAN</name>
<accession>A0A563W3P6</accession>
<dbReference type="Proteomes" id="UP000320055">
    <property type="component" value="Unassembled WGS sequence"/>
</dbReference>
<keyword evidence="3" id="KW-1185">Reference proteome</keyword>
<reference evidence="2 3" key="1">
    <citation type="submission" date="2019-01" db="EMBL/GenBank/DDBJ databases">
        <authorList>
            <person name="Brito A."/>
        </authorList>
    </citation>
    <scope>NUCLEOTIDE SEQUENCE [LARGE SCALE GENOMIC DNA]</scope>
    <source>
        <strain evidence="2">1</strain>
    </source>
</reference>
<feature type="compositionally biased region" description="Basic and acidic residues" evidence="1">
    <location>
        <begin position="39"/>
        <end position="52"/>
    </location>
</feature>
<feature type="region of interest" description="Disordered" evidence="1">
    <location>
        <begin position="18"/>
        <end position="62"/>
    </location>
</feature>
<organism evidence="2 3">
    <name type="scientific">Hyella patelloides LEGE 07179</name>
    <dbReference type="NCBI Taxonomy" id="945734"/>
    <lineage>
        <taxon>Bacteria</taxon>
        <taxon>Bacillati</taxon>
        <taxon>Cyanobacteriota</taxon>
        <taxon>Cyanophyceae</taxon>
        <taxon>Pleurocapsales</taxon>
        <taxon>Hyellaceae</taxon>
        <taxon>Hyella</taxon>
    </lineage>
</organism>
<evidence type="ECO:0000313" key="2">
    <source>
        <dbReference type="EMBL" id="VEP18270.1"/>
    </source>
</evidence>
<evidence type="ECO:0000256" key="1">
    <source>
        <dbReference type="SAM" id="MobiDB-lite"/>
    </source>
</evidence>
<dbReference type="EMBL" id="CAACVJ010000680">
    <property type="protein sequence ID" value="VEP18270.1"/>
    <property type="molecule type" value="Genomic_DNA"/>
</dbReference>
<sequence>MNNHIIHQSDIDVIALESKHQEDYERTQQEQEFTENYQDEPRTTFEDGKYDGELNLEPEPYQ</sequence>
<evidence type="ECO:0000313" key="3">
    <source>
        <dbReference type="Proteomes" id="UP000320055"/>
    </source>
</evidence>
<proteinExistence type="predicted"/>
<feature type="compositionally biased region" description="Basic and acidic residues" evidence="1">
    <location>
        <begin position="18"/>
        <end position="29"/>
    </location>
</feature>